<evidence type="ECO:0000256" key="3">
    <source>
        <dbReference type="ARBA" id="ARBA00022729"/>
    </source>
</evidence>
<dbReference type="Gene3D" id="3.10.105.10">
    <property type="entry name" value="Dipeptide-binding Protein, Domain 3"/>
    <property type="match status" value="1"/>
</dbReference>
<dbReference type="Proteomes" id="UP000633205">
    <property type="component" value="Unassembled WGS sequence"/>
</dbReference>
<proteinExistence type="inferred from homology"/>
<dbReference type="PANTHER" id="PTHR30290">
    <property type="entry name" value="PERIPLASMIC BINDING COMPONENT OF ABC TRANSPORTER"/>
    <property type="match status" value="1"/>
</dbReference>
<feature type="signal peptide" evidence="5">
    <location>
        <begin position="1"/>
        <end position="30"/>
    </location>
</feature>
<feature type="region of interest" description="Disordered" evidence="4">
    <location>
        <begin position="33"/>
        <end position="53"/>
    </location>
</feature>
<gene>
    <name evidence="7" type="ORF">GCM10010915_05680</name>
</gene>
<dbReference type="EMBL" id="BMHO01000001">
    <property type="protein sequence ID" value="GGD28506.1"/>
    <property type="molecule type" value="Genomic_DNA"/>
</dbReference>
<dbReference type="GO" id="GO:0042597">
    <property type="term" value="C:periplasmic space"/>
    <property type="evidence" value="ECO:0007669"/>
    <property type="project" value="UniProtKB-ARBA"/>
</dbReference>
<keyword evidence="3 5" id="KW-0732">Signal</keyword>
<feature type="domain" description="Solute-binding protein family 5" evidence="6">
    <location>
        <begin position="96"/>
        <end position="451"/>
    </location>
</feature>
<keyword evidence="8" id="KW-1185">Reference proteome</keyword>
<accession>A0A916Y2E5</accession>
<keyword evidence="2" id="KW-0813">Transport</keyword>
<dbReference type="Pfam" id="PF00496">
    <property type="entry name" value="SBP_bac_5"/>
    <property type="match status" value="1"/>
</dbReference>
<name>A0A916Y2E5_9MICO</name>
<dbReference type="PIRSF" id="PIRSF002741">
    <property type="entry name" value="MppA"/>
    <property type="match status" value="1"/>
</dbReference>
<protein>
    <submittedName>
        <fullName evidence="7">Peptide ABC transporter substrate-binding protein</fullName>
    </submittedName>
</protein>
<dbReference type="Gene3D" id="3.40.190.10">
    <property type="entry name" value="Periplasmic binding protein-like II"/>
    <property type="match status" value="1"/>
</dbReference>
<dbReference type="GO" id="GO:1904680">
    <property type="term" value="F:peptide transmembrane transporter activity"/>
    <property type="evidence" value="ECO:0007669"/>
    <property type="project" value="TreeGrafter"/>
</dbReference>
<evidence type="ECO:0000313" key="8">
    <source>
        <dbReference type="Proteomes" id="UP000633205"/>
    </source>
</evidence>
<evidence type="ECO:0000256" key="2">
    <source>
        <dbReference type="ARBA" id="ARBA00022448"/>
    </source>
</evidence>
<organism evidence="7 8">
    <name type="scientific">Microbacterium faecale</name>
    <dbReference type="NCBI Taxonomy" id="1804630"/>
    <lineage>
        <taxon>Bacteria</taxon>
        <taxon>Bacillati</taxon>
        <taxon>Actinomycetota</taxon>
        <taxon>Actinomycetes</taxon>
        <taxon>Micrococcales</taxon>
        <taxon>Microbacteriaceae</taxon>
        <taxon>Microbacterium</taxon>
    </lineage>
</organism>
<evidence type="ECO:0000256" key="4">
    <source>
        <dbReference type="SAM" id="MobiDB-lite"/>
    </source>
</evidence>
<evidence type="ECO:0000256" key="1">
    <source>
        <dbReference type="ARBA" id="ARBA00005695"/>
    </source>
</evidence>
<dbReference type="PROSITE" id="PS51257">
    <property type="entry name" value="PROKAR_LIPOPROTEIN"/>
    <property type="match status" value="1"/>
</dbReference>
<dbReference type="GO" id="GO:0015833">
    <property type="term" value="P:peptide transport"/>
    <property type="evidence" value="ECO:0007669"/>
    <property type="project" value="TreeGrafter"/>
</dbReference>
<dbReference type="SUPFAM" id="SSF53850">
    <property type="entry name" value="Periplasmic binding protein-like II"/>
    <property type="match status" value="1"/>
</dbReference>
<reference evidence="7" key="1">
    <citation type="journal article" date="2014" name="Int. J. Syst. Evol. Microbiol.">
        <title>Complete genome sequence of Corynebacterium casei LMG S-19264T (=DSM 44701T), isolated from a smear-ripened cheese.</title>
        <authorList>
            <consortium name="US DOE Joint Genome Institute (JGI-PGF)"/>
            <person name="Walter F."/>
            <person name="Albersmeier A."/>
            <person name="Kalinowski J."/>
            <person name="Ruckert C."/>
        </authorList>
    </citation>
    <scope>NUCLEOTIDE SEQUENCE</scope>
    <source>
        <strain evidence="7">CGMCC 1.15152</strain>
    </source>
</reference>
<dbReference type="AlphaFoldDB" id="A0A916Y2E5"/>
<reference evidence="7" key="2">
    <citation type="submission" date="2020-09" db="EMBL/GenBank/DDBJ databases">
        <authorList>
            <person name="Sun Q."/>
            <person name="Zhou Y."/>
        </authorList>
    </citation>
    <scope>NUCLEOTIDE SEQUENCE</scope>
    <source>
        <strain evidence="7">CGMCC 1.15152</strain>
    </source>
</reference>
<evidence type="ECO:0000313" key="7">
    <source>
        <dbReference type="EMBL" id="GGD28506.1"/>
    </source>
</evidence>
<evidence type="ECO:0000256" key="5">
    <source>
        <dbReference type="SAM" id="SignalP"/>
    </source>
</evidence>
<sequence length="537" mass="57713">MTNNRPKRPGSRARRAAAIVTAIGVGAALAACAPSAEGDSAPDPAAGASERGDELALQFRGAPMSLDPALQGTASGSIFTVLAYDPLIYKAPDGSLQPNLATEWEFTSDDMTTFQVTLREGVTFADGETMDAEAVKASFEYFLEKGGPNLSSVGPIDSVEVVDDLTVAIHYSEPFSDAPASLNQLSMMGNVIGPEGLADPDSLLRSMDGAGQYLYNPDASVPDSEYVYDRNPDYWNPDAQMWERVTVQIISDQNAVLNAASTGQIDFGLGSALMAEAAEGAGLEIASVPFYNWELRLADTEGEINPALGDERVREAIGLAIDRETIVEALGGEYMAVSDQMVVEGIEGHNADIGWEHDPDRARDLLAEAGYEDGFEMKLLDSGLQDPDSRIAQAVSSSLSEVGIEVDLVVDTVSIPSFIEKAETLEYEATIWASNGDVGNTYRGYRSTGSMTNPFGFVDDEMESLYAESLRVAGDDRDAVYQDMSARWQELAYSIPVLTEYYVNYIGADVTNINSSPANPVMLPVGPQPEYNWQPTS</sequence>
<evidence type="ECO:0000259" key="6">
    <source>
        <dbReference type="Pfam" id="PF00496"/>
    </source>
</evidence>
<dbReference type="InterPro" id="IPR030678">
    <property type="entry name" value="Peptide/Ni-bd"/>
</dbReference>
<dbReference type="RefSeq" id="WP_188710793.1">
    <property type="nucleotide sequence ID" value="NZ_BMHO01000001.1"/>
</dbReference>
<dbReference type="GO" id="GO:0043190">
    <property type="term" value="C:ATP-binding cassette (ABC) transporter complex"/>
    <property type="evidence" value="ECO:0007669"/>
    <property type="project" value="InterPro"/>
</dbReference>
<feature type="chain" id="PRO_5038123202" evidence="5">
    <location>
        <begin position="31"/>
        <end position="537"/>
    </location>
</feature>
<comment type="caution">
    <text evidence="7">The sequence shown here is derived from an EMBL/GenBank/DDBJ whole genome shotgun (WGS) entry which is preliminary data.</text>
</comment>
<dbReference type="PANTHER" id="PTHR30290:SF9">
    <property type="entry name" value="OLIGOPEPTIDE-BINDING PROTEIN APPA"/>
    <property type="match status" value="1"/>
</dbReference>
<dbReference type="InterPro" id="IPR039424">
    <property type="entry name" value="SBP_5"/>
</dbReference>
<dbReference type="InterPro" id="IPR000914">
    <property type="entry name" value="SBP_5_dom"/>
</dbReference>
<comment type="similarity">
    <text evidence="1">Belongs to the bacterial solute-binding protein 5 family.</text>
</comment>